<keyword evidence="2" id="KW-1185">Reference proteome</keyword>
<comment type="caution">
    <text evidence="1">The sequence shown here is derived from an EMBL/GenBank/DDBJ whole genome shotgun (WGS) entry which is preliminary data.</text>
</comment>
<organism evidence="1 2">
    <name type="scientific">Allacma fusca</name>
    <dbReference type="NCBI Taxonomy" id="39272"/>
    <lineage>
        <taxon>Eukaryota</taxon>
        <taxon>Metazoa</taxon>
        <taxon>Ecdysozoa</taxon>
        <taxon>Arthropoda</taxon>
        <taxon>Hexapoda</taxon>
        <taxon>Collembola</taxon>
        <taxon>Symphypleona</taxon>
        <taxon>Sminthuridae</taxon>
        <taxon>Allacma</taxon>
    </lineage>
</organism>
<protein>
    <submittedName>
        <fullName evidence="1">Uncharacterized protein</fullName>
    </submittedName>
</protein>
<gene>
    <name evidence="1" type="ORF">AFUS01_LOCUS33541</name>
</gene>
<proteinExistence type="predicted"/>
<evidence type="ECO:0000313" key="2">
    <source>
        <dbReference type="Proteomes" id="UP000708208"/>
    </source>
</evidence>
<evidence type="ECO:0000313" key="1">
    <source>
        <dbReference type="EMBL" id="CAG7823319.1"/>
    </source>
</evidence>
<reference evidence="1" key="1">
    <citation type="submission" date="2021-06" db="EMBL/GenBank/DDBJ databases">
        <authorList>
            <person name="Hodson N. C."/>
            <person name="Mongue J. A."/>
            <person name="Jaron S. K."/>
        </authorList>
    </citation>
    <scope>NUCLEOTIDE SEQUENCE</scope>
</reference>
<sequence>NHFNKDFLTGDCVGYENITTSFKTLMDCYDIYLEVAGTYALINVPSAAIALGQVLHQFVTGGGIPLLSHSIGCVMWIYSIANIGEILQVQLKEGKDQIRNVLFFDKAVPPNENFRELAYWIMDWNWIFTARNIFVVQRSLILGVL</sequence>
<feature type="non-terminal residue" evidence="1">
    <location>
        <position position="1"/>
    </location>
</feature>
<dbReference type="AlphaFoldDB" id="A0A8J2PIP1"/>
<name>A0A8J2PIP1_9HEXA</name>
<dbReference type="EMBL" id="CAJVCH010529096">
    <property type="protein sequence ID" value="CAG7823319.1"/>
    <property type="molecule type" value="Genomic_DNA"/>
</dbReference>
<dbReference type="Proteomes" id="UP000708208">
    <property type="component" value="Unassembled WGS sequence"/>
</dbReference>
<accession>A0A8J2PIP1</accession>